<evidence type="ECO:0000256" key="3">
    <source>
        <dbReference type="ARBA" id="ARBA00022525"/>
    </source>
</evidence>
<dbReference type="InterPro" id="IPR029058">
    <property type="entry name" value="AB_hydrolase_fold"/>
</dbReference>
<evidence type="ECO:0000313" key="7">
    <source>
        <dbReference type="EMBL" id="KAL1380954.1"/>
    </source>
</evidence>
<comment type="subcellular location">
    <subcellularLocation>
        <location evidence="1">Secreted</location>
    </subcellularLocation>
</comment>
<organism evidence="7 8">
    <name type="scientific">Culex pipiens pipiens</name>
    <name type="common">Northern house mosquito</name>
    <dbReference type="NCBI Taxonomy" id="38569"/>
    <lineage>
        <taxon>Eukaryota</taxon>
        <taxon>Metazoa</taxon>
        <taxon>Ecdysozoa</taxon>
        <taxon>Arthropoda</taxon>
        <taxon>Hexapoda</taxon>
        <taxon>Insecta</taxon>
        <taxon>Pterygota</taxon>
        <taxon>Neoptera</taxon>
        <taxon>Endopterygota</taxon>
        <taxon>Diptera</taxon>
        <taxon>Nematocera</taxon>
        <taxon>Culicoidea</taxon>
        <taxon>Culicidae</taxon>
        <taxon>Culicinae</taxon>
        <taxon>Culicini</taxon>
        <taxon>Culex</taxon>
        <taxon>Culex</taxon>
    </lineage>
</organism>
<dbReference type="SUPFAM" id="SSF53474">
    <property type="entry name" value="alpha/beta-Hydrolases"/>
    <property type="match status" value="1"/>
</dbReference>
<sequence>MGLRIPFIMKPSLRVALIAAALSASVTRVDCGLLELFNTSTDNNLPELLDTTVKLVNNDVNYFTKVDVIGPVEREVTFFCGNRNSTKLRQTFLNDPDLKVKIDASKPIMFITHGWTDNVTKIWVQDMARDALTFFDTNVCGVGWANLAHLNYLESVKQTLVVSGYMTKFIQTLLDLGIKPLSVTLVGHSLGAQISGQVGFNFNGKLGRIFGLDPAGPSFTRPPGGPLSFRLDKTDAVYVQMIVTTKNISGVSVAEAHENFFPDGGSFPSPNCVVPITSDAEFPVALFCSHLHAYTLFRLSMNPQIVYRARLCTSWTDFLAGKCLFNRTTMMGIYATRLGGDYYLRTSAKFPYTTTF</sequence>
<comment type="caution">
    <text evidence="7">The sequence shown here is derived from an EMBL/GenBank/DDBJ whole genome shotgun (WGS) entry which is preliminary data.</text>
</comment>
<dbReference type="InterPro" id="IPR013818">
    <property type="entry name" value="Lipase"/>
</dbReference>
<feature type="domain" description="Lipase" evidence="6">
    <location>
        <begin position="75"/>
        <end position="352"/>
    </location>
</feature>
<proteinExistence type="inferred from homology"/>
<evidence type="ECO:0000256" key="4">
    <source>
        <dbReference type="RuleBase" id="RU004262"/>
    </source>
</evidence>
<comment type="similarity">
    <text evidence="2 4">Belongs to the AB hydrolase superfamily. Lipase family.</text>
</comment>
<keyword evidence="8" id="KW-1185">Reference proteome</keyword>
<dbReference type="PANTHER" id="PTHR11610:SF178">
    <property type="entry name" value="LIPASE MEMBER H-A-LIKE PROTEIN"/>
    <property type="match status" value="1"/>
</dbReference>
<evidence type="ECO:0000313" key="8">
    <source>
        <dbReference type="Proteomes" id="UP001562425"/>
    </source>
</evidence>
<dbReference type="GO" id="GO:0005576">
    <property type="term" value="C:extracellular region"/>
    <property type="evidence" value="ECO:0007669"/>
    <property type="project" value="UniProtKB-SubCell"/>
</dbReference>
<dbReference type="Gene3D" id="3.40.50.1820">
    <property type="entry name" value="alpha/beta hydrolase"/>
    <property type="match status" value="1"/>
</dbReference>
<evidence type="ECO:0000259" key="6">
    <source>
        <dbReference type="Pfam" id="PF00151"/>
    </source>
</evidence>
<evidence type="ECO:0000256" key="1">
    <source>
        <dbReference type="ARBA" id="ARBA00004613"/>
    </source>
</evidence>
<keyword evidence="5" id="KW-0732">Signal</keyword>
<name>A0ABD1CX79_CULPP</name>
<reference evidence="7 8" key="1">
    <citation type="submission" date="2024-05" db="EMBL/GenBank/DDBJ databases">
        <title>Culex pipiens pipiens assembly and annotation.</title>
        <authorList>
            <person name="Alout H."/>
            <person name="Durand T."/>
        </authorList>
    </citation>
    <scope>NUCLEOTIDE SEQUENCE [LARGE SCALE GENOMIC DNA]</scope>
    <source>
        <strain evidence="7">HA-2024</strain>
        <tissue evidence="7">Whole body</tissue>
    </source>
</reference>
<keyword evidence="3" id="KW-0964">Secreted</keyword>
<feature type="signal peptide" evidence="5">
    <location>
        <begin position="1"/>
        <end position="31"/>
    </location>
</feature>
<evidence type="ECO:0000256" key="5">
    <source>
        <dbReference type="SAM" id="SignalP"/>
    </source>
</evidence>
<dbReference type="Pfam" id="PF00151">
    <property type="entry name" value="Lipase"/>
    <property type="match status" value="1"/>
</dbReference>
<evidence type="ECO:0000256" key="2">
    <source>
        <dbReference type="ARBA" id="ARBA00010701"/>
    </source>
</evidence>
<gene>
    <name evidence="7" type="ORF">pipiens_013819</name>
</gene>
<protein>
    <recommendedName>
        <fullName evidence="6">Lipase domain-containing protein</fullName>
    </recommendedName>
</protein>
<feature type="chain" id="PRO_5044740566" description="Lipase domain-containing protein" evidence="5">
    <location>
        <begin position="32"/>
        <end position="356"/>
    </location>
</feature>
<dbReference type="InterPro" id="IPR000734">
    <property type="entry name" value="TAG_lipase"/>
</dbReference>
<dbReference type="Proteomes" id="UP001562425">
    <property type="component" value="Unassembled WGS sequence"/>
</dbReference>
<dbReference type="EMBL" id="JBEHCU010008874">
    <property type="protein sequence ID" value="KAL1380954.1"/>
    <property type="molecule type" value="Genomic_DNA"/>
</dbReference>
<accession>A0ABD1CX79</accession>
<dbReference type="PANTHER" id="PTHR11610">
    <property type="entry name" value="LIPASE"/>
    <property type="match status" value="1"/>
</dbReference>
<dbReference type="AlphaFoldDB" id="A0ABD1CX79"/>